<accession>A0A0A2XJU0</accession>
<evidence type="ECO:0000256" key="1">
    <source>
        <dbReference type="SAM" id="Coils"/>
    </source>
</evidence>
<evidence type="ECO:0000313" key="3">
    <source>
        <dbReference type="Proteomes" id="UP000030418"/>
    </source>
</evidence>
<dbReference type="AlphaFoldDB" id="A0A0A2XJU0"/>
<reference evidence="2 3" key="1">
    <citation type="submission" date="2014-08" db="EMBL/GenBank/DDBJ databases">
        <title>Chaperone-usher fimbriae in a diverse selection of Gallibacterium genomes.</title>
        <authorList>
            <person name="Kudirkiene E."/>
            <person name="Bager R.J."/>
            <person name="Johnson T.J."/>
            <person name="Bojesen A.M."/>
        </authorList>
    </citation>
    <scope>NUCLEOTIDE SEQUENCE [LARGE SCALE GENOMIC DNA]</scope>
    <source>
        <strain evidence="2 3">CCM5976</strain>
    </source>
</reference>
<dbReference type="EMBL" id="JPXY01000035">
    <property type="protein sequence ID" value="KGQ31207.1"/>
    <property type="molecule type" value="Genomic_DNA"/>
</dbReference>
<name>A0A0A2XJU0_9PAST</name>
<comment type="caution">
    <text evidence="2">The sequence shown here is derived from an EMBL/GenBank/DDBJ whole genome shotgun (WGS) entry which is preliminary data.</text>
</comment>
<keyword evidence="3" id="KW-1185">Reference proteome</keyword>
<gene>
    <name evidence="2" type="ORF">P375_07970</name>
</gene>
<dbReference type="RefSeq" id="WP_039135890.1">
    <property type="nucleotide sequence ID" value="NZ_JPXY01000035.1"/>
</dbReference>
<proteinExistence type="predicted"/>
<organism evidence="2 3">
    <name type="scientific">Gallibacterium genomosp. 2</name>
    <dbReference type="NCBI Taxonomy" id="155517"/>
    <lineage>
        <taxon>Bacteria</taxon>
        <taxon>Pseudomonadati</taxon>
        <taxon>Pseudomonadota</taxon>
        <taxon>Gammaproteobacteria</taxon>
        <taxon>Pasteurellales</taxon>
        <taxon>Pasteurellaceae</taxon>
        <taxon>Gallibacterium</taxon>
    </lineage>
</organism>
<keyword evidence="1" id="KW-0175">Coiled coil</keyword>
<feature type="coiled-coil region" evidence="1">
    <location>
        <begin position="58"/>
        <end position="89"/>
    </location>
</feature>
<protein>
    <submittedName>
        <fullName evidence="2">Uncharacterized protein</fullName>
    </submittedName>
</protein>
<dbReference type="Proteomes" id="UP000030418">
    <property type="component" value="Unassembled WGS sequence"/>
</dbReference>
<sequence length="90" mass="10368">MQAIFIDSTDRIKIEATSTGYQQTIYRLDLNLGMWKEVHSTEFKSPNLMLLSLTAGELATAEDTLEAQINKFIELAEQFKNERIRLQSEE</sequence>
<evidence type="ECO:0000313" key="2">
    <source>
        <dbReference type="EMBL" id="KGQ31207.1"/>
    </source>
</evidence>